<dbReference type="GO" id="GO:0003677">
    <property type="term" value="F:DNA binding"/>
    <property type="evidence" value="ECO:0007669"/>
    <property type="project" value="TreeGrafter"/>
</dbReference>
<evidence type="ECO:0000256" key="4">
    <source>
        <dbReference type="ARBA" id="ARBA00022880"/>
    </source>
</evidence>
<evidence type="ECO:0000256" key="1">
    <source>
        <dbReference type="ARBA" id="ARBA00004123"/>
    </source>
</evidence>
<dbReference type="InterPro" id="IPR040038">
    <property type="entry name" value="TIPIN/Csm3/Swi3"/>
</dbReference>
<feature type="region of interest" description="Disordered" evidence="8">
    <location>
        <begin position="203"/>
        <end position="311"/>
    </location>
</feature>
<comment type="similarity">
    <text evidence="2 7">Belongs to the CSM3 family.</text>
</comment>
<keyword evidence="4" id="KW-0236">DNA replication inhibitor</keyword>
<dbReference type="GO" id="GO:0031297">
    <property type="term" value="P:replication fork processing"/>
    <property type="evidence" value="ECO:0007669"/>
    <property type="project" value="UniProtKB-UniRule"/>
</dbReference>
<protein>
    <recommendedName>
        <fullName evidence="7">Chromosome segregation in meiosis protein</fullName>
    </recommendedName>
</protein>
<organism evidence="10 11">
    <name type="scientific">Zalerion maritima</name>
    <dbReference type="NCBI Taxonomy" id="339359"/>
    <lineage>
        <taxon>Eukaryota</taxon>
        <taxon>Fungi</taxon>
        <taxon>Dikarya</taxon>
        <taxon>Ascomycota</taxon>
        <taxon>Pezizomycotina</taxon>
        <taxon>Sordariomycetes</taxon>
        <taxon>Lulworthiomycetidae</taxon>
        <taxon>Lulworthiales</taxon>
        <taxon>Lulworthiaceae</taxon>
        <taxon>Zalerion</taxon>
    </lineage>
</organism>
<evidence type="ECO:0000256" key="3">
    <source>
        <dbReference type="ARBA" id="ARBA00022763"/>
    </source>
</evidence>
<reference evidence="10" key="1">
    <citation type="submission" date="2022-07" db="EMBL/GenBank/DDBJ databases">
        <title>Draft genome sequence of Zalerion maritima ATCC 34329, a (micro)plastics degrading marine fungus.</title>
        <authorList>
            <person name="Paco A."/>
            <person name="Goncalves M.F.M."/>
            <person name="Rocha-Santos T.A.P."/>
            <person name="Alves A."/>
        </authorList>
    </citation>
    <scope>NUCLEOTIDE SEQUENCE</scope>
    <source>
        <strain evidence="10">ATCC 34329</strain>
    </source>
</reference>
<comment type="subcellular location">
    <subcellularLocation>
        <location evidence="1 7">Nucleus</location>
    </subcellularLocation>
</comment>
<feature type="region of interest" description="Disordered" evidence="8">
    <location>
        <begin position="1"/>
        <end position="36"/>
    </location>
</feature>
<feature type="region of interest" description="Disordered" evidence="8">
    <location>
        <begin position="134"/>
        <end position="159"/>
    </location>
</feature>
<feature type="compositionally biased region" description="Polar residues" evidence="8">
    <location>
        <begin position="230"/>
        <end position="249"/>
    </location>
</feature>
<dbReference type="GO" id="GO:0043111">
    <property type="term" value="P:replication fork arrest"/>
    <property type="evidence" value="ECO:0007669"/>
    <property type="project" value="TreeGrafter"/>
</dbReference>
<evidence type="ECO:0000259" key="9">
    <source>
        <dbReference type="Pfam" id="PF07962"/>
    </source>
</evidence>
<evidence type="ECO:0000256" key="5">
    <source>
        <dbReference type="ARBA" id="ARBA00023242"/>
    </source>
</evidence>
<evidence type="ECO:0000256" key="8">
    <source>
        <dbReference type="SAM" id="MobiDB-lite"/>
    </source>
</evidence>
<evidence type="ECO:0000256" key="7">
    <source>
        <dbReference type="RuleBase" id="RU366049"/>
    </source>
</evidence>
<evidence type="ECO:0000313" key="11">
    <source>
        <dbReference type="Proteomes" id="UP001201980"/>
    </source>
</evidence>
<dbReference type="EMBL" id="JAKWBI020000324">
    <property type="protein sequence ID" value="KAJ2896572.1"/>
    <property type="molecule type" value="Genomic_DNA"/>
</dbReference>
<dbReference type="PANTHER" id="PTHR13220:SF11">
    <property type="entry name" value="TIMELESS-INTERACTING PROTEIN"/>
    <property type="match status" value="1"/>
</dbReference>
<evidence type="ECO:0000256" key="2">
    <source>
        <dbReference type="ARBA" id="ARBA00006075"/>
    </source>
</evidence>
<accession>A0AAD5RKF8</accession>
<keyword evidence="5 7" id="KW-0539">Nucleus</keyword>
<comment type="function">
    <text evidence="7">Plays an important role in the control of DNA replication and the maintenance of replication fork stability.</text>
</comment>
<feature type="compositionally biased region" description="Acidic residues" evidence="8">
    <location>
        <begin position="253"/>
        <end position="263"/>
    </location>
</feature>
<feature type="compositionally biased region" description="Acidic residues" evidence="8">
    <location>
        <begin position="1"/>
        <end position="14"/>
    </location>
</feature>
<comment type="caution">
    <text evidence="10">The sequence shown here is derived from an EMBL/GenBank/DDBJ whole genome shotgun (WGS) entry which is preliminary data.</text>
</comment>
<evidence type="ECO:0000313" key="10">
    <source>
        <dbReference type="EMBL" id="KAJ2896572.1"/>
    </source>
</evidence>
<feature type="domain" description="Chromosome segregation in meiosis protein 3" evidence="9">
    <location>
        <begin position="52"/>
        <end position="134"/>
    </location>
</feature>
<dbReference type="GO" id="GO:0031298">
    <property type="term" value="C:replication fork protection complex"/>
    <property type="evidence" value="ECO:0007669"/>
    <property type="project" value="TreeGrafter"/>
</dbReference>
<dbReference type="GO" id="GO:0006974">
    <property type="term" value="P:DNA damage response"/>
    <property type="evidence" value="ECO:0007669"/>
    <property type="project" value="UniProtKB-KW"/>
</dbReference>
<proteinExistence type="inferred from homology"/>
<dbReference type="GO" id="GO:0000076">
    <property type="term" value="P:DNA replication checkpoint signaling"/>
    <property type="evidence" value="ECO:0007669"/>
    <property type="project" value="UniProtKB-UniRule"/>
</dbReference>
<keyword evidence="3 7" id="KW-0227">DNA damage</keyword>
<dbReference type="Proteomes" id="UP001201980">
    <property type="component" value="Unassembled WGS sequence"/>
</dbReference>
<keyword evidence="6 7" id="KW-0131">Cell cycle</keyword>
<dbReference type="AlphaFoldDB" id="A0AAD5RKF8"/>
<sequence length="311" mass="34358">MADLDEFDVDDFNFDEIREPSPQPNKRKQDEAGLGIDEEVSVAKRPRAPAVKLDEAKLLSDKGIPNLRQRARKLKFRGKGHEFSDAAHLLEFYQEWLDHLFPKAKFLDGLAMVEKLGHKIIIRKQRLEWINEEKPKDIDDVDDGAPPPQPQDTADKHSKKLAPMFEKTSNGDIPKTPDVDADAYIFGDDAAVIDLMPRVEKTSLEERSEPPMMSGALGGASGSIFGPASRENSTPTTSTSKGAGKNGSNTDKDGDDEDEDDLDALMAEAEADSMARNAPITQPTRDTRPPDPINNDFADEEAAMAEMDGLW</sequence>
<dbReference type="PANTHER" id="PTHR13220">
    <property type="entry name" value="TIMELESS INTERACTING-RELATED"/>
    <property type="match status" value="1"/>
</dbReference>
<name>A0AAD5RKF8_9PEZI</name>
<gene>
    <name evidence="10" type="ORF">MKZ38_005428</name>
</gene>
<dbReference type="InterPro" id="IPR012923">
    <property type="entry name" value="Csm3"/>
</dbReference>
<dbReference type="Pfam" id="PF07962">
    <property type="entry name" value="Swi3"/>
    <property type="match status" value="1"/>
</dbReference>
<keyword evidence="11" id="KW-1185">Reference proteome</keyword>
<evidence type="ECO:0000256" key="6">
    <source>
        <dbReference type="ARBA" id="ARBA00023306"/>
    </source>
</evidence>